<dbReference type="InterPro" id="IPR032675">
    <property type="entry name" value="LRR_dom_sf"/>
</dbReference>
<dbReference type="AlphaFoldDB" id="A0AAD5YGK3"/>
<name>A0AAD5YGK3_9APHY</name>
<protein>
    <recommendedName>
        <fullName evidence="4">F-box domain-containing protein</fullName>
    </recommendedName>
</protein>
<evidence type="ECO:0000313" key="3">
    <source>
        <dbReference type="Proteomes" id="UP001212997"/>
    </source>
</evidence>
<reference evidence="2" key="1">
    <citation type="submission" date="2022-07" db="EMBL/GenBank/DDBJ databases">
        <title>Genome Sequence of Physisporinus lineatus.</title>
        <authorList>
            <person name="Buettner E."/>
        </authorList>
    </citation>
    <scope>NUCLEOTIDE SEQUENCE</scope>
    <source>
        <strain evidence="2">VT162</strain>
    </source>
</reference>
<dbReference type="Gene3D" id="3.80.10.10">
    <property type="entry name" value="Ribonuclease Inhibitor"/>
    <property type="match status" value="1"/>
</dbReference>
<proteinExistence type="predicted"/>
<accession>A0AAD5YGK3</accession>
<evidence type="ECO:0008006" key="4">
    <source>
        <dbReference type="Google" id="ProtNLM"/>
    </source>
</evidence>
<sequence>MAKVSRLSDDVLMMIFKECFNDLTEDEPCVLHDALACLQDHSRPYRWIRLAHVCHHWRVIILQMAVLWSKFVVGDLEFTRLFLTRSKTAPLSIKVPMRAQRFPTHEVFDTFTRIRSIELDVKSIIDLDLEPLFPLQAPILQRIVLRNHKALQQKLEIIQLGKENLGDRPIPEVFDHCPLPSLTNLVIEGFTPDWQNHLFAPALTSLTVRFTSTNNYGYGSMFDALDQMQNLRLLDLTFKCASLGWLTRQTRRVSLPKLEDFALHDATESCAYLLERLEFPLTTTVYIYIPEGGRASPSLPSLLAIACSRLSAAGAPRILTVGLWDSLHFLGPRNHFAFWDQVVDTRVISSVQLVTKPLLHIEIRRSWDWVALFTMGVSLGPVSDTHVLFIGSYIGYDDDPWELVKERMPKVHTLHFRPPDMGVLERLLVRDILHKSKRTNETQQFFSGLHTLVIQEAKFRALQSVPGLERGLSERKQSGRSIHTLELLDCEYISSYDVNSFRRHVDQVIWEKEEEPSDDEDGDNYDYAEEEYGTESSYQSSEQEI</sequence>
<comment type="caution">
    <text evidence="2">The sequence shown here is derived from an EMBL/GenBank/DDBJ whole genome shotgun (WGS) entry which is preliminary data.</text>
</comment>
<dbReference type="EMBL" id="JANAWD010000055">
    <property type="protein sequence ID" value="KAJ3488994.1"/>
    <property type="molecule type" value="Genomic_DNA"/>
</dbReference>
<evidence type="ECO:0000313" key="2">
    <source>
        <dbReference type="EMBL" id="KAJ3488994.1"/>
    </source>
</evidence>
<feature type="compositionally biased region" description="Polar residues" evidence="1">
    <location>
        <begin position="534"/>
        <end position="545"/>
    </location>
</feature>
<feature type="region of interest" description="Disordered" evidence="1">
    <location>
        <begin position="510"/>
        <end position="545"/>
    </location>
</feature>
<organism evidence="2 3">
    <name type="scientific">Meripilus lineatus</name>
    <dbReference type="NCBI Taxonomy" id="2056292"/>
    <lineage>
        <taxon>Eukaryota</taxon>
        <taxon>Fungi</taxon>
        <taxon>Dikarya</taxon>
        <taxon>Basidiomycota</taxon>
        <taxon>Agaricomycotina</taxon>
        <taxon>Agaricomycetes</taxon>
        <taxon>Polyporales</taxon>
        <taxon>Meripilaceae</taxon>
        <taxon>Meripilus</taxon>
    </lineage>
</organism>
<evidence type="ECO:0000256" key="1">
    <source>
        <dbReference type="SAM" id="MobiDB-lite"/>
    </source>
</evidence>
<gene>
    <name evidence="2" type="ORF">NLI96_g2448</name>
</gene>
<keyword evidence="3" id="KW-1185">Reference proteome</keyword>
<dbReference type="SUPFAM" id="SSF52047">
    <property type="entry name" value="RNI-like"/>
    <property type="match status" value="1"/>
</dbReference>
<dbReference type="Proteomes" id="UP001212997">
    <property type="component" value="Unassembled WGS sequence"/>
</dbReference>
<feature type="compositionally biased region" description="Acidic residues" evidence="1">
    <location>
        <begin position="512"/>
        <end position="533"/>
    </location>
</feature>